<keyword evidence="1" id="KW-0472">Membrane</keyword>
<dbReference type="PATRIC" id="fig|187330.3.peg.3558"/>
<sequence length="62" mass="6978">MLNKALLICYRIIATVIILMPLILNVVMRGDVVASFIYVPLLALVLLLIAVYCDDKLVRFIT</sequence>
<comment type="caution">
    <text evidence="2">The sequence shown here is derived from an EMBL/GenBank/DDBJ whole genome shotgun (WGS) entry which is preliminary data.</text>
</comment>
<protein>
    <submittedName>
        <fullName evidence="2">Uncharacterized protein</fullName>
    </submittedName>
</protein>
<proteinExistence type="predicted"/>
<feature type="transmembrane region" description="Helical" evidence="1">
    <location>
        <begin position="7"/>
        <end position="27"/>
    </location>
</feature>
<dbReference type="AlphaFoldDB" id="A0A0N1EV50"/>
<gene>
    <name evidence="2" type="ORF">ADS77_07605</name>
</gene>
<dbReference type="OrthoDB" id="6228865at2"/>
<keyword evidence="3" id="KW-1185">Reference proteome</keyword>
<dbReference type="EMBL" id="LHPH01000007">
    <property type="protein sequence ID" value="KPH63776.1"/>
    <property type="molecule type" value="Genomic_DNA"/>
</dbReference>
<dbReference type="Proteomes" id="UP000037848">
    <property type="component" value="Unassembled WGS sequence"/>
</dbReference>
<accession>A0A0N1EV50</accession>
<name>A0A0N1EV50_9GAMM</name>
<evidence type="ECO:0000256" key="1">
    <source>
        <dbReference type="SAM" id="Phobius"/>
    </source>
</evidence>
<evidence type="ECO:0000313" key="3">
    <source>
        <dbReference type="Proteomes" id="UP000037848"/>
    </source>
</evidence>
<keyword evidence="1" id="KW-1133">Transmembrane helix</keyword>
<feature type="transmembrane region" description="Helical" evidence="1">
    <location>
        <begin position="33"/>
        <end position="53"/>
    </location>
</feature>
<keyword evidence="1" id="KW-0812">Transmembrane</keyword>
<organism evidence="2 3">
    <name type="scientific">Pseudoalteromonas porphyrae</name>
    <dbReference type="NCBI Taxonomy" id="187330"/>
    <lineage>
        <taxon>Bacteria</taxon>
        <taxon>Pseudomonadati</taxon>
        <taxon>Pseudomonadota</taxon>
        <taxon>Gammaproteobacteria</taxon>
        <taxon>Alteromonadales</taxon>
        <taxon>Pseudoalteromonadaceae</taxon>
        <taxon>Pseudoalteromonas</taxon>
    </lineage>
</organism>
<dbReference type="RefSeq" id="WP_054203466.1">
    <property type="nucleotide sequence ID" value="NZ_LHPH01000007.1"/>
</dbReference>
<dbReference type="STRING" id="187330.AMS58_02690"/>
<evidence type="ECO:0000313" key="2">
    <source>
        <dbReference type="EMBL" id="KPH63776.1"/>
    </source>
</evidence>
<reference evidence="2 3" key="1">
    <citation type="submission" date="2015-08" db="EMBL/GenBank/DDBJ databases">
        <title>Draft Genome Sequence of Pseudoalteromonas porphyrae UCD-SED14.</title>
        <authorList>
            <person name="Coil D.A."/>
            <person name="Jospin G."/>
            <person name="Lee R.D."/>
            <person name="Eisen J.A."/>
        </authorList>
    </citation>
    <scope>NUCLEOTIDE SEQUENCE [LARGE SCALE GENOMIC DNA]</scope>
    <source>
        <strain evidence="2 3">UCD-SED14</strain>
    </source>
</reference>